<dbReference type="Pfam" id="PF13524">
    <property type="entry name" value="Glyco_trans_1_2"/>
    <property type="match status" value="1"/>
</dbReference>
<dbReference type="InterPro" id="IPR055259">
    <property type="entry name" value="YkvP/CgeB_Glyco_trans-like"/>
</dbReference>
<keyword evidence="3" id="KW-1185">Reference proteome</keyword>
<keyword evidence="2" id="KW-0328">Glycosyltransferase</keyword>
<dbReference type="Gene3D" id="3.40.50.2000">
    <property type="entry name" value="Glycogen Phosphorylase B"/>
    <property type="match status" value="1"/>
</dbReference>
<keyword evidence="2" id="KW-0808">Transferase</keyword>
<reference evidence="2 3" key="1">
    <citation type="journal article" date="2024" name="Chem. Sci.">
        <title>Discovery of megapolipeptins by genome mining of a Burkholderiales bacteria collection.</title>
        <authorList>
            <person name="Paulo B.S."/>
            <person name="Recchia M.J.J."/>
            <person name="Lee S."/>
            <person name="Fergusson C.H."/>
            <person name="Romanowski S.B."/>
            <person name="Hernandez A."/>
            <person name="Krull N."/>
            <person name="Liu D.Y."/>
            <person name="Cavanagh H."/>
            <person name="Bos A."/>
            <person name="Gray C.A."/>
            <person name="Murphy B.T."/>
            <person name="Linington R.G."/>
            <person name="Eustaquio A.S."/>
        </authorList>
    </citation>
    <scope>NUCLEOTIDE SEQUENCE [LARGE SCALE GENOMIC DNA]</scope>
    <source>
        <strain evidence="2 3">RL21-008-BIB-A</strain>
    </source>
</reference>
<dbReference type="EC" id="2.4.-.-" evidence="2"/>
<evidence type="ECO:0000313" key="3">
    <source>
        <dbReference type="Proteomes" id="UP001629246"/>
    </source>
</evidence>
<comment type="caution">
    <text evidence="2">The sequence shown here is derived from an EMBL/GenBank/DDBJ whole genome shotgun (WGS) entry which is preliminary data.</text>
</comment>
<protein>
    <submittedName>
        <fullName evidence="2">Glycosyltransferase</fullName>
        <ecNumber evidence="2">2.4.-.-</ecNumber>
    </submittedName>
</protein>
<gene>
    <name evidence="2" type="ORF">PQR62_07640</name>
</gene>
<sequence length="350" mass="39368">MGIEHALRQSGVEVCSIASMFGLSSDAPGNWLSRIKSLYQGRQFDQVWIELVHTSYDDGFLSWIETLAPVRLGFVMESLQYEPHVYEMSPHLKTRKEQVVKRLKHMTHVLLADEQDATDLNLQGGINAMWWPQTVPAASIQAPPPVENSYAVFYGALYGNRQGWLTHPALAGLLVQPGPSLEYQTSCPEFFDRLQQIATLALNEGLQARLYHLNRYLSILRSVREQIFSLWLGSLQQGSAVVNLPSFFQGFPGRVYEGMAAGRPVISCTVPGRPRTNALFTDGEDILLYDPNSPEHLAEQIRRVQTDAALVQRLTSNATRKMQRSHTAEIRVSQILRWLDDGVETDFTAV</sequence>
<accession>A0ABW9A5G9</accession>
<evidence type="ECO:0000259" key="1">
    <source>
        <dbReference type="Pfam" id="PF13524"/>
    </source>
</evidence>
<evidence type="ECO:0000313" key="2">
    <source>
        <dbReference type="EMBL" id="MFL9924131.1"/>
    </source>
</evidence>
<dbReference type="GO" id="GO:0016757">
    <property type="term" value="F:glycosyltransferase activity"/>
    <property type="evidence" value="ECO:0007669"/>
    <property type="project" value="UniProtKB-KW"/>
</dbReference>
<dbReference type="PANTHER" id="PTHR12526">
    <property type="entry name" value="GLYCOSYLTRANSFERASE"/>
    <property type="match status" value="1"/>
</dbReference>
<organism evidence="2 3">
    <name type="scientific">Herbaspirillum lusitanum</name>
    <dbReference type="NCBI Taxonomy" id="213312"/>
    <lineage>
        <taxon>Bacteria</taxon>
        <taxon>Pseudomonadati</taxon>
        <taxon>Pseudomonadota</taxon>
        <taxon>Betaproteobacteria</taxon>
        <taxon>Burkholderiales</taxon>
        <taxon>Oxalobacteraceae</taxon>
        <taxon>Herbaspirillum</taxon>
    </lineage>
</organism>
<dbReference type="SUPFAM" id="SSF53756">
    <property type="entry name" value="UDP-Glycosyltransferase/glycogen phosphorylase"/>
    <property type="match status" value="1"/>
</dbReference>
<proteinExistence type="predicted"/>
<dbReference type="EMBL" id="JAQQFM010000003">
    <property type="protein sequence ID" value="MFL9924131.1"/>
    <property type="molecule type" value="Genomic_DNA"/>
</dbReference>
<name>A0ABW9A5G9_9BURK</name>
<dbReference type="Proteomes" id="UP001629246">
    <property type="component" value="Unassembled WGS sequence"/>
</dbReference>
<feature type="domain" description="Spore protein YkvP/CgeB glycosyl transferase-like" evidence="1">
    <location>
        <begin position="239"/>
        <end position="336"/>
    </location>
</feature>
<dbReference type="RefSeq" id="WP_408156451.1">
    <property type="nucleotide sequence ID" value="NZ_JAQQFM010000003.1"/>
</dbReference>